<name>W8BYY2_CERCA</name>
<dbReference type="InterPro" id="IPR005818">
    <property type="entry name" value="Histone_H1/H5_H15"/>
</dbReference>
<evidence type="ECO:0000259" key="3">
    <source>
        <dbReference type="PROSITE" id="PS51504"/>
    </source>
</evidence>
<keyword evidence="6" id="KW-1185">Reference proteome</keyword>
<dbReference type="Pfam" id="PF00538">
    <property type="entry name" value="Linker_histone"/>
    <property type="match status" value="1"/>
</dbReference>
<feature type="domain" description="H15" evidence="3">
    <location>
        <begin position="41"/>
        <end position="116"/>
    </location>
</feature>
<accession>W8BYY2</accession>
<reference evidence="5" key="2">
    <citation type="journal article" date="2014" name="BMC Genomics">
        <title>A genomic perspective to assessing quality of mass-reared SIT flies used in Mediterranean fruit fly (Ceratitis capitata) eradication in California.</title>
        <authorList>
            <person name="Calla B."/>
            <person name="Hall B."/>
            <person name="Hou S."/>
            <person name="Geib S.M."/>
        </authorList>
    </citation>
    <scope>NUCLEOTIDE SEQUENCE</scope>
</reference>
<feature type="coiled-coil region" evidence="1">
    <location>
        <begin position="138"/>
        <end position="174"/>
    </location>
</feature>
<dbReference type="OrthoDB" id="8251629at2759"/>
<dbReference type="InterPro" id="IPR036388">
    <property type="entry name" value="WH-like_DNA-bd_sf"/>
</dbReference>
<keyword evidence="1" id="KW-0175">Coiled coil</keyword>
<dbReference type="PROSITE" id="PS51504">
    <property type="entry name" value="H15"/>
    <property type="match status" value="1"/>
</dbReference>
<feature type="compositionally biased region" description="Polar residues" evidence="2">
    <location>
        <begin position="366"/>
        <end position="380"/>
    </location>
</feature>
<reference evidence="5" key="1">
    <citation type="submission" date="2013-07" db="EMBL/GenBank/DDBJ databases">
        <authorList>
            <person name="Geib S."/>
        </authorList>
    </citation>
    <scope>NUCLEOTIDE SEQUENCE</scope>
</reference>
<protein>
    <submittedName>
        <fullName evidence="4">(Mediterranean fruit fly) hypothetical protein</fullName>
    </submittedName>
    <submittedName>
        <fullName evidence="5">Histone H1-I</fullName>
    </submittedName>
</protein>
<dbReference type="GO" id="GO:0000786">
    <property type="term" value="C:nucleosome"/>
    <property type="evidence" value="ECO:0007669"/>
    <property type="project" value="InterPro"/>
</dbReference>
<proteinExistence type="evidence at transcript level"/>
<dbReference type="CDD" id="cd00073">
    <property type="entry name" value="H15"/>
    <property type="match status" value="1"/>
</dbReference>
<dbReference type="GO" id="GO:0003677">
    <property type="term" value="F:DNA binding"/>
    <property type="evidence" value="ECO:0007669"/>
    <property type="project" value="InterPro"/>
</dbReference>
<dbReference type="Gene3D" id="1.10.10.10">
    <property type="entry name" value="Winged helix-like DNA-binding domain superfamily/Winged helix DNA-binding domain"/>
    <property type="match status" value="1"/>
</dbReference>
<dbReference type="GO" id="GO:0006334">
    <property type="term" value="P:nucleosome assembly"/>
    <property type="evidence" value="ECO:0007669"/>
    <property type="project" value="InterPro"/>
</dbReference>
<reference evidence="4" key="3">
    <citation type="submission" date="2020-11" db="EMBL/GenBank/DDBJ databases">
        <authorList>
            <person name="Whitehead M."/>
        </authorList>
    </citation>
    <scope>NUCLEOTIDE SEQUENCE</scope>
    <source>
        <strain evidence="4">EGII</strain>
    </source>
</reference>
<dbReference type="SUPFAM" id="SSF46785">
    <property type="entry name" value="Winged helix' DNA-binding domain"/>
    <property type="match status" value="1"/>
</dbReference>
<dbReference type="Proteomes" id="UP000606786">
    <property type="component" value="Unassembled WGS sequence"/>
</dbReference>
<dbReference type="InterPro" id="IPR036390">
    <property type="entry name" value="WH_DNA-bd_sf"/>
</dbReference>
<dbReference type="EMBL" id="CAJHJT010000001">
    <property type="protein sequence ID" value="CAD6994547.1"/>
    <property type="molecule type" value="Genomic_DNA"/>
</dbReference>
<evidence type="ECO:0000256" key="2">
    <source>
        <dbReference type="SAM" id="MobiDB-lite"/>
    </source>
</evidence>
<dbReference type="SMART" id="SM00526">
    <property type="entry name" value="H15"/>
    <property type="match status" value="1"/>
</dbReference>
<evidence type="ECO:0000256" key="1">
    <source>
        <dbReference type="SAM" id="Coils"/>
    </source>
</evidence>
<organism evidence="5">
    <name type="scientific">Ceratitis capitata</name>
    <name type="common">Mediterranean fruit fly</name>
    <name type="synonym">Tephritis capitata</name>
    <dbReference type="NCBI Taxonomy" id="7213"/>
    <lineage>
        <taxon>Eukaryota</taxon>
        <taxon>Metazoa</taxon>
        <taxon>Ecdysozoa</taxon>
        <taxon>Arthropoda</taxon>
        <taxon>Hexapoda</taxon>
        <taxon>Insecta</taxon>
        <taxon>Pterygota</taxon>
        <taxon>Neoptera</taxon>
        <taxon>Endopterygota</taxon>
        <taxon>Diptera</taxon>
        <taxon>Brachycera</taxon>
        <taxon>Muscomorpha</taxon>
        <taxon>Tephritoidea</taxon>
        <taxon>Tephritidae</taxon>
        <taxon>Ceratitis</taxon>
        <taxon>Ceratitis</taxon>
    </lineage>
</organism>
<dbReference type="EMBL" id="GAMC01004657">
    <property type="protein sequence ID" value="JAC01899.1"/>
    <property type="molecule type" value="mRNA"/>
</dbReference>
<evidence type="ECO:0000313" key="5">
    <source>
        <dbReference type="EMBL" id="JAC01899.1"/>
    </source>
</evidence>
<evidence type="ECO:0000313" key="4">
    <source>
        <dbReference type="EMBL" id="CAD6994547.1"/>
    </source>
</evidence>
<sequence length="380" mass="42853">MLKNDFRYFKRGPTFKPAQECVKDDSSDITSWSSNAFRQYRKFSAETLVIKAVKSLAERKGSSVVAIKKYMINHYPYVDGKFTLPVIRRVIKRALLKGKLVQCQGNTMDGRFKISAGEIRAEQQQEQFKHLKECLKLREHQKQELERKILKNRAKEKQKRQSIQEKEFAELQQRKKAANAAKLAKANLTARAAKDMLNFTQNYLKQNEETYPFKATQRLGAGTSKSFQPPQAQIVDYADAAVATAKVISSEQLRKAIITAAEYVPNLPAFDGSNLRRDLGVRHMPIKYERTIRKDNPVDISSSDKFNETPKYLNTIFPRNKLPGIDAAVNFRSPSAESVVGQNTARNKAISPVSTAGTITKRAKGNTGSKSGFNSTKAVR</sequence>
<feature type="region of interest" description="Disordered" evidence="2">
    <location>
        <begin position="353"/>
        <end position="380"/>
    </location>
</feature>
<gene>
    <name evidence="5" type="primary">H11</name>
    <name evidence="4" type="ORF">CCAP1982_LOCUS3287</name>
</gene>
<dbReference type="AlphaFoldDB" id="W8BYY2"/>
<evidence type="ECO:0000313" key="6">
    <source>
        <dbReference type="Proteomes" id="UP000606786"/>
    </source>
</evidence>